<reference evidence="1" key="2">
    <citation type="journal article" date="2022" name="Res Sq">
        <title>Comparative Genomics Reveals Insights into the Divergent Evolution of Astigmatic Mites and Household Pest Adaptations.</title>
        <authorList>
            <person name="Xiong Q."/>
            <person name="Wan A.T.-Y."/>
            <person name="Liu X.-Y."/>
            <person name="Fung C.S.-H."/>
            <person name="Xiao X."/>
            <person name="Malainual N."/>
            <person name="Hou J."/>
            <person name="Wang L."/>
            <person name="Wang M."/>
            <person name="Yang K."/>
            <person name="Cui Y."/>
            <person name="Leung E."/>
            <person name="Nong W."/>
            <person name="Shin S.-K."/>
            <person name="Au S."/>
            <person name="Jeong K.Y."/>
            <person name="Chew F.T."/>
            <person name="Hui J."/>
            <person name="Leung T.F."/>
            <person name="Tungtrongchitr A."/>
            <person name="Zhong N."/>
            <person name="Liu Z."/>
            <person name="Tsui S."/>
        </authorList>
    </citation>
    <scope>NUCLEOTIDE SEQUENCE</scope>
    <source>
        <strain evidence="1">Derf</strain>
        <tissue evidence="1">Whole organism</tissue>
    </source>
</reference>
<name>A0A922L8A1_DERFA</name>
<dbReference type="Proteomes" id="UP000790347">
    <property type="component" value="Unassembled WGS sequence"/>
</dbReference>
<reference evidence="1" key="1">
    <citation type="submission" date="2013-05" db="EMBL/GenBank/DDBJ databases">
        <authorList>
            <person name="Yim A.K.Y."/>
            <person name="Chan T.F."/>
            <person name="Ji K.M."/>
            <person name="Liu X.Y."/>
            <person name="Zhou J.W."/>
            <person name="Li R.Q."/>
            <person name="Yang K.Y."/>
            <person name="Li J."/>
            <person name="Li M."/>
            <person name="Law P.T.W."/>
            <person name="Wu Y.L."/>
            <person name="Cai Z.L."/>
            <person name="Qin H."/>
            <person name="Bao Y."/>
            <person name="Leung R.K.K."/>
            <person name="Ng P.K.S."/>
            <person name="Zou J."/>
            <person name="Zhong X.J."/>
            <person name="Ran P.X."/>
            <person name="Zhong N.S."/>
            <person name="Liu Z.G."/>
            <person name="Tsui S.K.W."/>
        </authorList>
    </citation>
    <scope>NUCLEOTIDE SEQUENCE</scope>
    <source>
        <strain evidence="1">Derf</strain>
        <tissue evidence="1">Whole organism</tissue>
    </source>
</reference>
<dbReference type="AlphaFoldDB" id="A0A922L8A1"/>
<sequence length="73" mass="8415">MALYYYGDDIFHNSFIVSIQDGQHMLNTKIKSTLVADKSINLVQQNPDHIFCLFVSVKLDSNKNVIITLHYLK</sequence>
<accession>A0A922L8A1</accession>
<organism evidence="1 2">
    <name type="scientific">Dermatophagoides farinae</name>
    <name type="common">American house dust mite</name>
    <dbReference type="NCBI Taxonomy" id="6954"/>
    <lineage>
        <taxon>Eukaryota</taxon>
        <taxon>Metazoa</taxon>
        <taxon>Ecdysozoa</taxon>
        <taxon>Arthropoda</taxon>
        <taxon>Chelicerata</taxon>
        <taxon>Arachnida</taxon>
        <taxon>Acari</taxon>
        <taxon>Acariformes</taxon>
        <taxon>Sarcoptiformes</taxon>
        <taxon>Astigmata</taxon>
        <taxon>Psoroptidia</taxon>
        <taxon>Analgoidea</taxon>
        <taxon>Pyroglyphidae</taxon>
        <taxon>Dermatophagoidinae</taxon>
        <taxon>Dermatophagoides</taxon>
    </lineage>
</organism>
<gene>
    <name evidence="1" type="ORF">DERF_001014</name>
</gene>
<evidence type="ECO:0000313" key="2">
    <source>
        <dbReference type="Proteomes" id="UP000790347"/>
    </source>
</evidence>
<comment type="caution">
    <text evidence="1">The sequence shown here is derived from an EMBL/GenBank/DDBJ whole genome shotgun (WGS) entry which is preliminary data.</text>
</comment>
<evidence type="ECO:0000313" key="1">
    <source>
        <dbReference type="EMBL" id="KAH9526961.1"/>
    </source>
</evidence>
<protein>
    <submittedName>
        <fullName evidence="1">Uncharacterized protein</fullName>
    </submittedName>
</protein>
<proteinExistence type="predicted"/>
<keyword evidence="2" id="KW-1185">Reference proteome</keyword>
<dbReference type="EMBL" id="ASGP02000001">
    <property type="protein sequence ID" value="KAH9526961.1"/>
    <property type="molecule type" value="Genomic_DNA"/>
</dbReference>